<gene>
    <name evidence="2" type="ORF">CYNAS_LOCUS2148</name>
</gene>
<accession>A0AA36DN75</accession>
<dbReference type="Proteomes" id="UP001176961">
    <property type="component" value="Unassembled WGS sequence"/>
</dbReference>
<evidence type="ECO:0000313" key="2">
    <source>
        <dbReference type="EMBL" id="CAJ0590165.1"/>
    </source>
</evidence>
<organism evidence="2 3">
    <name type="scientific">Cylicocyclus nassatus</name>
    <name type="common">Nematode worm</name>
    <dbReference type="NCBI Taxonomy" id="53992"/>
    <lineage>
        <taxon>Eukaryota</taxon>
        <taxon>Metazoa</taxon>
        <taxon>Ecdysozoa</taxon>
        <taxon>Nematoda</taxon>
        <taxon>Chromadorea</taxon>
        <taxon>Rhabditida</taxon>
        <taxon>Rhabditina</taxon>
        <taxon>Rhabditomorpha</taxon>
        <taxon>Strongyloidea</taxon>
        <taxon>Strongylidae</taxon>
        <taxon>Cylicocyclus</taxon>
    </lineage>
</organism>
<name>A0AA36DN75_CYLNA</name>
<feature type="region of interest" description="Disordered" evidence="1">
    <location>
        <begin position="113"/>
        <end position="134"/>
    </location>
</feature>
<proteinExistence type="predicted"/>
<dbReference type="EMBL" id="CATQJL010000001">
    <property type="protein sequence ID" value="CAJ0590165.1"/>
    <property type="molecule type" value="Genomic_DNA"/>
</dbReference>
<protein>
    <submittedName>
        <fullName evidence="2">Uncharacterized protein</fullName>
    </submittedName>
</protein>
<dbReference type="AlphaFoldDB" id="A0AA36DN75"/>
<evidence type="ECO:0000256" key="1">
    <source>
        <dbReference type="SAM" id="MobiDB-lite"/>
    </source>
</evidence>
<comment type="caution">
    <text evidence="2">The sequence shown here is derived from an EMBL/GenBank/DDBJ whole genome shotgun (WGS) entry which is preliminary data.</text>
</comment>
<sequence length="258" mass="28179">MMELCYFDDAETAVEDELQKRLSQLDNVTTANRLFSFTTSQCSTASEICTLLSPKEKSFKDQNHSTCSVQVRENGDCQRMMQKIHISRPKQWTEQKVNGGKLGLRACTPTRKSTMLTKSASSRKKSCSNLNEQGGSGDSILVSHDDSAPTWHTCSFDSQVSSSQFARRSSPDGVRSYCSLYSCKNENHTRKGVPSPPYASSSIRYTTSSVPVSSMISAEDSLGGNVGIIFERGDAQVKISLSASMNGDNLHAMGIDAV</sequence>
<reference evidence="2" key="1">
    <citation type="submission" date="2023-07" db="EMBL/GenBank/DDBJ databases">
        <authorList>
            <consortium name="CYATHOMIX"/>
        </authorList>
    </citation>
    <scope>NUCLEOTIDE SEQUENCE</scope>
    <source>
        <strain evidence="2">N/A</strain>
    </source>
</reference>
<keyword evidence="3" id="KW-1185">Reference proteome</keyword>
<evidence type="ECO:0000313" key="3">
    <source>
        <dbReference type="Proteomes" id="UP001176961"/>
    </source>
</evidence>